<feature type="transmembrane region" description="Helical" evidence="5">
    <location>
        <begin position="12"/>
        <end position="32"/>
    </location>
</feature>
<sequence>SVAMASFPIMYPLRAVQAVFALIVLALTGHVINQARGGADTINFMLFNGIWTLFIVVPYFIVTPMFLPVVAHRYAVAAVDGVTMIFWFAGFIALATDLPAASTCGHYGLCQELQAAVAFGALDWALFVGTLVLSIMAALRKGPSSEPQPPTTVVP</sequence>
<reference evidence="7 8" key="1">
    <citation type="submission" date="2015-02" db="EMBL/GenBank/DDBJ databases">
        <title>Draft Genome Sequences of Two Closely-Related Aflatoxigenic Aspergillus Species Obtained from the Cote d'Ivoire.</title>
        <authorList>
            <person name="Moore G.G."/>
            <person name="Beltz S.B."/>
            <person name="Mack B.M."/>
        </authorList>
    </citation>
    <scope>NUCLEOTIDE SEQUENCE [LARGE SCALE GENOMIC DNA]</scope>
    <source>
        <strain evidence="7 8">SRRC1468</strain>
    </source>
</reference>
<dbReference type="GO" id="GO:0016020">
    <property type="term" value="C:membrane"/>
    <property type="evidence" value="ECO:0007669"/>
    <property type="project" value="UniProtKB-SubCell"/>
</dbReference>
<comment type="caution">
    <text evidence="7">The sequence shown here is derived from an EMBL/GenBank/DDBJ whole genome shotgun (WGS) entry which is preliminary data.</text>
</comment>
<keyword evidence="4 5" id="KW-0472">Membrane</keyword>
<dbReference type="Proteomes" id="UP000034291">
    <property type="component" value="Unassembled WGS sequence"/>
</dbReference>
<feature type="transmembrane region" description="Helical" evidence="5">
    <location>
        <begin position="74"/>
        <end position="95"/>
    </location>
</feature>
<evidence type="ECO:0000256" key="4">
    <source>
        <dbReference type="ARBA" id="ARBA00023136"/>
    </source>
</evidence>
<organism evidence="7 8">
    <name type="scientific">Aspergillus rambellii</name>
    <dbReference type="NCBI Taxonomy" id="308745"/>
    <lineage>
        <taxon>Eukaryota</taxon>
        <taxon>Fungi</taxon>
        <taxon>Dikarya</taxon>
        <taxon>Ascomycota</taxon>
        <taxon>Pezizomycotina</taxon>
        <taxon>Eurotiomycetes</taxon>
        <taxon>Eurotiomycetidae</taxon>
        <taxon>Eurotiales</taxon>
        <taxon>Aspergillaceae</taxon>
        <taxon>Aspergillus</taxon>
        <taxon>Aspergillus subgen. Nidulantes</taxon>
    </lineage>
</organism>
<keyword evidence="2 5" id="KW-0812">Transmembrane</keyword>
<proteinExistence type="predicted"/>
<dbReference type="InterPro" id="IPR008253">
    <property type="entry name" value="Marvel"/>
</dbReference>
<keyword evidence="3 5" id="KW-1133">Transmembrane helix</keyword>
<evidence type="ECO:0000256" key="2">
    <source>
        <dbReference type="ARBA" id="ARBA00022692"/>
    </source>
</evidence>
<gene>
    <name evidence="7" type="ORF">ARAM_000716</name>
</gene>
<keyword evidence="8" id="KW-1185">Reference proteome</keyword>
<feature type="transmembrane region" description="Helical" evidence="5">
    <location>
        <begin position="115"/>
        <end position="139"/>
    </location>
</feature>
<comment type="subcellular location">
    <subcellularLocation>
        <location evidence="1">Membrane</location>
        <topology evidence="1">Multi-pass membrane protein</topology>
    </subcellularLocation>
</comment>
<dbReference type="Pfam" id="PF01284">
    <property type="entry name" value="MARVEL"/>
    <property type="match status" value="1"/>
</dbReference>
<protein>
    <recommendedName>
        <fullName evidence="6">MARVEL domain-containing protein</fullName>
    </recommendedName>
</protein>
<evidence type="ECO:0000256" key="5">
    <source>
        <dbReference type="SAM" id="Phobius"/>
    </source>
</evidence>
<dbReference type="EMBL" id="JZBS01003113">
    <property type="protein sequence ID" value="KKK16068.1"/>
    <property type="molecule type" value="Genomic_DNA"/>
</dbReference>
<name>A0A0F8U931_9EURO</name>
<evidence type="ECO:0000256" key="3">
    <source>
        <dbReference type="ARBA" id="ARBA00022989"/>
    </source>
</evidence>
<feature type="domain" description="MARVEL" evidence="6">
    <location>
        <begin position="10"/>
        <end position="133"/>
    </location>
</feature>
<evidence type="ECO:0000313" key="7">
    <source>
        <dbReference type="EMBL" id="KKK16068.1"/>
    </source>
</evidence>
<feature type="non-terminal residue" evidence="7">
    <location>
        <position position="1"/>
    </location>
</feature>
<evidence type="ECO:0000313" key="8">
    <source>
        <dbReference type="Proteomes" id="UP000034291"/>
    </source>
</evidence>
<dbReference type="PANTHER" id="PTHR37451">
    <property type="entry name" value="MARVEL DOMAIN"/>
    <property type="match status" value="1"/>
</dbReference>
<dbReference type="STRING" id="308745.A0A0F8U931"/>
<accession>A0A0F8U931</accession>
<dbReference type="OrthoDB" id="2117453at2759"/>
<feature type="transmembrane region" description="Helical" evidence="5">
    <location>
        <begin position="44"/>
        <end position="62"/>
    </location>
</feature>
<evidence type="ECO:0000256" key="1">
    <source>
        <dbReference type="ARBA" id="ARBA00004141"/>
    </source>
</evidence>
<evidence type="ECO:0000259" key="6">
    <source>
        <dbReference type="Pfam" id="PF01284"/>
    </source>
</evidence>
<dbReference type="AlphaFoldDB" id="A0A0F8U931"/>
<dbReference type="PANTHER" id="PTHR37451:SF1">
    <property type="entry name" value="MARVEL DOMAIN-CONTAINING PROTEIN"/>
    <property type="match status" value="1"/>
</dbReference>